<sequence>MSRARYPYADTVQPTSKIAASQNPPLWEEFTQLQERSSSGDNNMSARRNSQGRFTAMRDSQEAITPSGNRRQALNQSPRPAASSQRQRRIAAIKNVPYMLQGAEGNLH</sequence>
<evidence type="ECO:0000313" key="2">
    <source>
        <dbReference type="EMBL" id="PTB60495.1"/>
    </source>
</evidence>
<dbReference type="EMBL" id="KZ679675">
    <property type="protein sequence ID" value="PTB60495.1"/>
    <property type="molecule type" value="Genomic_DNA"/>
</dbReference>
<name>A0A2T4ATV3_TRIHA</name>
<keyword evidence="3" id="KW-1185">Reference proteome</keyword>
<dbReference type="Proteomes" id="UP000241690">
    <property type="component" value="Unassembled WGS sequence"/>
</dbReference>
<feature type="compositionally biased region" description="Polar residues" evidence="1">
    <location>
        <begin position="12"/>
        <end position="24"/>
    </location>
</feature>
<protein>
    <submittedName>
        <fullName evidence="2">Uncharacterized protein</fullName>
    </submittedName>
</protein>
<proteinExistence type="predicted"/>
<reference evidence="2 3" key="1">
    <citation type="submission" date="2016-07" db="EMBL/GenBank/DDBJ databases">
        <title>Multiple horizontal gene transfer events from other fungi enriched the ability of initially mycotrophic Trichoderma (Ascomycota) to feed on dead plant biomass.</title>
        <authorList>
            <consortium name="DOE Joint Genome Institute"/>
            <person name="Aerts A."/>
            <person name="Atanasova L."/>
            <person name="Chenthamara K."/>
            <person name="Zhang J."/>
            <person name="Grujic M."/>
            <person name="Henrissat B."/>
            <person name="Kuo A."/>
            <person name="Salamov A."/>
            <person name="Lipzen A."/>
            <person name="Labutti K."/>
            <person name="Barry K."/>
            <person name="Miao Y."/>
            <person name="Rahimi M.J."/>
            <person name="Shen Q."/>
            <person name="Grigoriev I.V."/>
            <person name="Kubicek C.P."/>
            <person name="Druzhinina I.S."/>
        </authorList>
    </citation>
    <scope>NUCLEOTIDE SEQUENCE [LARGE SCALE GENOMIC DNA]</scope>
    <source>
        <strain evidence="2 3">CBS 226.95</strain>
    </source>
</reference>
<evidence type="ECO:0000256" key="1">
    <source>
        <dbReference type="SAM" id="MobiDB-lite"/>
    </source>
</evidence>
<evidence type="ECO:0000313" key="3">
    <source>
        <dbReference type="Proteomes" id="UP000241690"/>
    </source>
</evidence>
<accession>A0A2T4ATV3</accession>
<dbReference type="RefSeq" id="XP_024780172.1">
    <property type="nucleotide sequence ID" value="XM_024921016.1"/>
</dbReference>
<gene>
    <name evidence="2" type="ORF">M431DRAFT_537353</name>
</gene>
<dbReference type="AlphaFoldDB" id="A0A2T4ATV3"/>
<dbReference type="GeneID" id="36629585"/>
<feature type="compositionally biased region" description="Polar residues" evidence="1">
    <location>
        <begin position="31"/>
        <end position="53"/>
    </location>
</feature>
<feature type="region of interest" description="Disordered" evidence="1">
    <location>
        <begin position="1"/>
        <end position="90"/>
    </location>
</feature>
<feature type="compositionally biased region" description="Polar residues" evidence="1">
    <location>
        <begin position="62"/>
        <end position="75"/>
    </location>
</feature>
<feature type="compositionally biased region" description="Low complexity" evidence="1">
    <location>
        <begin position="76"/>
        <end position="85"/>
    </location>
</feature>
<organism evidence="2 3">
    <name type="scientific">Trichoderma harzianum CBS 226.95</name>
    <dbReference type="NCBI Taxonomy" id="983964"/>
    <lineage>
        <taxon>Eukaryota</taxon>
        <taxon>Fungi</taxon>
        <taxon>Dikarya</taxon>
        <taxon>Ascomycota</taxon>
        <taxon>Pezizomycotina</taxon>
        <taxon>Sordariomycetes</taxon>
        <taxon>Hypocreomycetidae</taxon>
        <taxon>Hypocreales</taxon>
        <taxon>Hypocreaceae</taxon>
        <taxon>Trichoderma</taxon>
    </lineage>
</organism>